<keyword evidence="1 2" id="KW-0175">Coiled coil</keyword>
<feature type="region of interest" description="Disordered" evidence="3">
    <location>
        <begin position="71"/>
        <end position="109"/>
    </location>
</feature>
<dbReference type="GO" id="GO:0005930">
    <property type="term" value="C:axoneme"/>
    <property type="evidence" value="ECO:0007669"/>
    <property type="project" value="TreeGrafter"/>
</dbReference>
<dbReference type="PANTHER" id="PTHR13183">
    <property type="entry name" value="AXONEMAL INNER ARM DYNEIN LIGHT CHAIN 28"/>
    <property type="match status" value="1"/>
</dbReference>
<dbReference type="InterPro" id="IPR019347">
    <property type="entry name" value="Axonemal_dynein_light_chain"/>
</dbReference>
<dbReference type="AlphaFoldDB" id="A0A8T1HLP5"/>
<feature type="compositionally biased region" description="Polar residues" evidence="3">
    <location>
        <begin position="71"/>
        <end position="84"/>
    </location>
</feature>
<accession>A0A8T1HLP5</accession>
<name>A0A8T1HLP5_9STRA</name>
<organism evidence="4 5">
    <name type="scientific">Phytophthora cactorum</name>
    <dbReference type="NCBI Taxonomy" id="29920"/>
    <lineage>
        <taxon>Eukaryota</taxon>
        <taxon>Sar</taxon>
        <taxon>Stramenopiles</taxon>
        <taxon>Oomycota</taxon>
        <taxon>Peronosporomycetes</taxon>
        <taxon>Peronosporales</taxon>
        <taxon>Peronosporaceae</taxon>
        <taxon>Phytophthora</taxon>
    </lineage>
</organism>
<dbReference type="Pfam" id="PF10211">
    <property type="entry name" value="Ax_dynein_light"/>
    <property type="match status" value="1"/>
</dbReference>
<dbReference type="GO" id="GO:0045504">
    <property type="term" value="F:dynein heavy chain binding"/>
    <property type="evidence" value="ECO:0007669"/>
    <property type="project" value="TreeGrafter"/>
</dbReference>
<dbReference type="PANTHER" id="PTHR13183:SF1">
    <property type="entry name" value="ARM LIGHT CHAIN, AXONEMAL, PUTATIVE-RELATED"/>
    <property type="match status" value="1"/>
</dbReference>
<dbReference type="Proteomes" id="UP000760860">
    <property type="component" value="Unassembled WGS sequence"/>
</dbReference>
<feature type="coiled-coil region" evidence="2">
    <location>
        <begin position="236"/>
        <end position="284"/>
    </location>
</feature>
<dbReference type="EMBL" id="RCMV01000717">
    <property type="protein sequence ID" value="KAG3213594.1"/>
    <property type="molecule type" value="Genomic_DNA"/>
</dbReference>
<evidence type="ECO:0000313" key="5">
    <source>
        <dbReference type="Proteomes" id="UP000760860"/>
    </source>
</evidence>
<evidence type="ECO:0000256" key="2">
    <source>
        <dbReference type="SAM" id="Coils"/>
    </source>
</evidence>
<proteinExistence type="predicted"/>
<reference evidence="4" key="1">
    <citation type="submission" date="2018-05" db="EMBL/GenBank/DDBJ databases">
        <title>Effector identification in a new, highly contiguous assembly of the strawberry crown rot pathogen Phytophthora cactorum.</title>
        <authorList>
            <person name="Armitage A.D."/>
            <person name="Nellist C.F."/>
            <person name="Bates H."/>
            <person name="Vickerstaff R.J."/>
            <person name="Harrison R.J."/>
        </authorList>
    </citation>
    <scope>NUCLEOTIDE SEQUENCE</scope>
    <source>
        <strain evidence="4">P421</strain>
    </source>
</reference>
<evidence type="ECO:0000313" key="4">
    <source>
        <dbReference type="EMBL" id="KAG3213594.1"/>
    </source>
</evidence>
<evidence type="ECO:0000256" key="3">
    <source>
        <dbReference type="SAM" id="MobiDB-lite"/>
    </source>
</evidence>
<protein>
    <recommendedName>
        <fullName evidence="6">Axonemal dynein light chain</fullName>
    </recommendedName>
</protein>
<gene>
    <name evidence="4" type="ORF">PC129_g15473</name>
</gene>
<evidence type="ECO:0000256" key="1">
    <source>
        <dbReference type="ARBA" id="ARBA00023054"/>
    </source>
</evidence>
<dbReference type="VEuPathDB" id="FungiDB:PC110_g17735"/>
<evidence type="ECO:0008006" key="6">
    <source>
        <dbReference type="Google" id="ProtNLM"/>
    </source>
</evidence>
<comment type="caution">
    <text evidence="4">The sequence shown here is derived from an EMBL/GenBank/DDBJ whole genome shotgun (WGS) entry which is preliminary data.</text>
</comment>
<feature type="region of interest" description="Disordered" evidence="3">
    <location>
        <begin position="24"/>
        <end position="45"/>
    </location>
</feature>
<sequence>MLVLCRFKAPTNHLRQLNRFMMPVEGTGEPIDPNNSNDAVEEGDGEDQQVEDLQEEFYSFMYEKAVLVGPTGTSPSKLKVTSKNKGGAGSPPRRTSPTHGTYKKQVAGGPSAANISESVSLSRKIMDALLPPKTWQDAQGKWQRMVSMLPATRTETQRFQETFDQLLEQYQARAHAICPVREKFFLQVFEELVREVACECPERGLVLLRVHNELQLTIEAHQTLYHNSIAYGRQKAVQAEAGVGELEKEIGRLKAEQESLVSRKKELEHKVMFLEEQHSEEEKKRQLRHAHTVHFLQTQRQELELFHGEMTQDSTWK</sequence>